<evidence type="ECO:0000313" key="2">
    <source>
        <dbReference type="Proteomes" id="UP000032142"/>
    </source>
</evidence>
<comment type="caution">
    <text evidence="1">The sequence shown here is derived from an EMBL/GenBank/DDBJ whole genome shotgun (WGS) entry which is preliminary data.</text>
</comment>
<organism evidence="1 2">
    <name type="scientific">Gossypium arboreum</name>
    <name type="common">Tree cotton</name>
    <name type="synonym">Gossypium nanking</name>
    <dbReference type="NCBI Taxonomy" id="29729"/>
    <lineage>
        <taxon>Eukaryota</taxon>
        <taxon>Viridiplantae</taxon>
        <taxon>Streptophyta</taxon>
        <taxon>Embryophyta</taxon>
        <taxon>Tracheophyta</taxon>
        <taxon>Spermatophyta</taxon>
        <taxon>Magnoliopsida</taxon>
        <taxon>eudicotyledons</taxon>
        <taxon>Gunneridae</taxon>
        <taxon>Pentapetalae</taxon>
        <taxon>rosids</taxon>
        <taxon>malvids</taxon>
        <taxon>Malvales</taxon>
        <taxon>Malvaceae</taxon>
        <taxon>Malvoideae</taxon>
        <taxon>Gossypium</taxon>
    </lineage>
</organism>
<protein>
    <submittedName>
        <fullName evidence="1">Uncharacterized protein</fullName>
    </submittedName>
</protein>
<sequence length="17" mass="2115">MTYNKRTKSLYMPYSKC</sequence>
<keyword evidence="2" id="KW-1185">Reference proteome</keyword>
<dbReference type="AlphaFoldDB" id="A0A0B0N128"/>
<name>A0A0B0N128_GOSAR</name>
<accession>A0A0B0N128</accession>
<dbReference type="EMBL" id="JRRC01458846">
    <property type="protein sequence ID" value="KHG06725.1"/>
    <property type="molecule type" value="Genomic_DNA"/>
</dbReference>
<reference evidence="2" key="1">
    <citation type="submission" date="2014-09" db="EMBL/GenBank/DDBJ databases">
        <authorList>
            <person name="Mudge J."/>
            <person name="Ramaraj T."/>
            <person name="Lindquist I.E."/>
            <person name="Bharti A.K."/>
            <person name="Sundararajan A."/>
            <person name="Cameron C.T."/>
            <person name="Woodward J.E."/>
            <person name="May G.D."/>
            <person name="Brubaker C."/>
            <person name="Broadhvest J."/>
            <person name="Wilkins T.A."/>
        </authorList>
    </citation>
    <scope>NUCLEOTIDE SEQUENCE</scope>
    <source>
        <strain evidence="2">cv. AKA8401</strain>
    </source>
</reference>
<dbReference type="Proteomes" id="UP000032142">
    <property type="component" value="Unassembled WGS sequence"/>
</dbReference>
<evidence type="ECO:0000313" key="1">
    <source>
        <dbReference type="EMBL" id="KHG06725.1"/>
    </source>
</evidence>
<gene>
    <name evidence="1" type="ORF">F383_33656</name>
</gene>
<proteinExistence type="predicted"/>